<organism evidence="2 3">
    <name type="scientific">Hyphococcus aureus</name>
    <dbReference type="NCBI Taxonomy" id="2666033"/>
    <lineage>
        <taxon>Bacteria</taxon>
        <taxon>Pseudomonadati</taxon>
        <taxon>Pseudomonadota</taxon>
        <taxon>Alphaproteobacteria</taxon>
        <taxon>Parvularculales</taxon>
        <taxon>Parvularculaceae</taxon>
        <taxon>Hyphococcus</taxon>
    </lineage>
</organism>
<dbReference type="Proteomes" id="UP001596116">
    <property type="component" value="Unassembled WGS sequence"/>
</dbReference>
<evidence type="ECO:0000313" key="3">
    <source>
        <dbReference type="Proteomes" id="UP001596116"/>
    </source>
</evidence>
<protein>
    <submittedName>
        <fullName evidence="2">Glycosyltransferase family 61 protein</fullName>
    </submittedName>
</protein>
<dbReference type="RefSeq" id="WP_379881216.1">
    <property type="nucleotide sequence ID" value="NZ_JBHPON010000003.1"/>
</dbReference>
<name>A0ABW1L2H2_9PROT</name>
<gene>
    <name evidence="2" type="ORF">ACFMB1_17665</name>
</gene>
<dbReference type="Pfam" id="PF04577">
    <property type="entry name" value="Glyco_transf_61"/>
    <property type="match status" value="1"/>
</dbReference>
<accession>A0ABW1L2H2</accession>
<evidence type="ECO:0000313" key="2">
    <source>
        <dbReference type="EMBL" id="MFC6037388.1"/>
    </source>
</evidence>
<sequence>MQGGAFDRLAVTGYEYKDAILYQGSIIAAGAEKRILPYENNAPRSKEHPVETIDEGALAGSYLGLMYFGHWLKDDAPLSLLAEEYGTPFSPSPPAWHAAQFRETHIGGYIDFLDVPWRQAENVRCKKLVLFDDEDFTTHKGARLERLRARAMEKLGAPVETGRRVFIKRGIADKGVRRFGNEADIAARLEADGFSIVDPSKMNVIEIATALHGAALVVAAEGSHQVHSIFTLPKGAGLLAISAPDRFCTVNKRWTDLLGLRYGFMVGDPAEEGFTVDYERLRRTIDLFGV</sequence>
<evidence type="ECO:0000259" key="1">
    <source>
        <dbReference type="Pfam" id="PF04577"/>
    </source>
</evidence>
<proteinExistence type="predicted"/>
<dbReference type="InterPro" id="IPR049625">
    <property type="entry name" value="Glyco_transf_61_cat"/>
</dbReference>
<feature type="domain" description="Glycosyltransferase 61 catalytic" evidence="1">
    <location>
        <begin position="68"/>
        <end position="236"/>
    </location>
</feature>
<keyword evidence="3" id="KW-1185">Reference proteome</keyword>
<reference evidence="2 3" key="1">
    <citation type="submission" date="2024-09" db="EMBL/GenBank/DDBJ databases">
        <authorList>
            <person name="Zhang Z.-H."/>
        </authorList>
    </citation>
    <scope>NUCLEOTIDE SEQUENCE [LARGE SCALE GENOMIC DNA]</scope>
    <source>
        <strain evidence="2 3">HHTR114</strain>
    </source>
</reference>
<comment type="caution">
    <text evidence="2">The sequence shown here is derived from an EMBL/GenBank/DDBJ whole genome shotgun (WGS) entry which is preliminary data.</text>
</comment>
<dbReference type="EMBL" id="JBHPON010000003">
    <property type="protein sequence ID" value="MFC6037388.1"/>
    <property type="molecule type" value="Genomic_DNA"/>
</dbReference>